<dbReference type="AlphaFoldDB" id="A0A8H3AVP2"/>
<protein>
    <recommendedName>
        <fullName evidence="1">Hemerythrin-like domain-containing protein</fullName>
    </recommendedName>
</protein>
<dbReference type="Gene3D" id="1.20.120.520">
    <property type="entry name" value="nmb1532 protein domain like"/>
    <property type="match status" value="1"/>
</dbReference>
<evidence type="ECO:0000313" key="2">
    <source>
        <dbReference type="EMBL" id="CAE6441641.1"/>
    </source>
</evidence>
<dbReference type="InterPro" id="IPR012312">
    <property type="entry name" value="Hemerythrin-like"/>
</dbReference>
<dbReference type="PANTHER" id="PTHR35585:SF1">
    <property type="entry name" value="HHE DOMAIN PROTEIN (AFU_ORTHOLOGUE AFUA_4G00730)"/>
    <property type="match status" value="1"/>
</dbReference>
<proteinExistence type="predicted"/>
<evidence type="ECO:0000259" key="1">
    <source>
        <dbReference type="Pfam" id="PF01814"/>
    </source>
</evidence>
<reference evidence="2" key="1">
    <citation type="submission" date="2021-01" db="EMBL/GenBank/DDBJ databases">
        <authorList>
            <person name="Kaushik A."/>
        </authorList>
    </citation>
    <scope>NUCLEOTIDE SEQUENCE</scope>
    <source>
        <strain evidence="2">AG4-RS23</strain>
    </source>
</reference>
<dbReference type="EMBL" id="CAJMWY010000631">
    <property type="protein sequence ID" value="CAE6441641.1"/>
    <property type="molecule type" value="Genomic_DNA"/>
</dbReference>
<sequence>MISRFCRAAFVARPAMRRVALPGPGDYGRRAIHASAALRLDYFDEIMVDHNNLRDLHSRFVAAYERKNEEEMTSIANTIIREAALHSDGEELSVYKVLDQKGLHELSEKDREDHQKVKQAMKHVDSNSISSLGIMEYANAVERACQLLFTHAEEEEKVHYKKLSSSLSDTERANLAIDFLKARGMAPTRPHPSAPQHGGLGQKLMGGMAKPVDAAANAMRDHVPLKYEHASI</sequence>
<organism evidence="2 3">
    <name type="scientific">Rhizoctonia solani</name>
    <dbReference type="NCBI Taxonomy" id="456999"/>
    <lineage>
        <taxon>Eukaryota</taxon>
        <taxon>Fungi</taxon>
        <taxon>Dikarya</taxon>
        <taxon>Basidiomycota</taxon>
        <taxon>Agaricomycotina</taxon>
        <taxon>Agaricomycetes</taxon>
        <taxon>Cantharellales</taxon>
        <taxon>Ceratobasidiaceae</taxon>
        <taxon>Rhizoctonia</taxon>
    </lineage>
</organism>
<evidence type="ECO:0000313" key="3">
    <source>
        <dbReference type="Proteomes" id="UP000663861"/>
    </source>
</evidence>
<comment type="caution">
    <text evidence="2">The sequence shown here is derived from an EMBL/GenBank/DDBJ whole genome shotgun (WGS) entry which is preliminary data.</text>
</comment>
<name>A0A8H3AVP2_9AGAM</name>
<dbReference type="Proteomes" id="UP000663861">
    <property type="component" value="Unassembled WGS sequence"/>
</dbReference>
<accession>A0A8H3AVP2</accession>
<gene>
    <name evidence="2" type="ORF">RDB_LOCUS41399</name>
</gene>
<feature type="domain" description="Hemerythrin-like" evidence="1">
    <location>
        <begin position="44"/>
        <end position="162"/>
    </location>
</feature>
<dbReference type="PANTHER" id="PTHR35585">
    <property type="entry name" value="HHE DOMAIN PROTEIN (AFU_ORTHOLOGUE AFUA_4G00730)"/>
    <property type="match status" value="1"/>
</dbReference>
<dbReference type="Pfam" id="PF01814">
    <property type="entry name" value="Hemerythrin"/>
    <property type="match status" value="1"/>
</dbReference>